<keyword evidence="2" id="KW-1185">Reference proteome</keyword>
<reference evidence="2" key="1">
    <citation type="journal article" date="2023" name="G3 (Bethesda)">
        <title>Genome assembly and association tests identify interacting loci associated with vigor, precocity, and sex in interspecific pistachio rootstocks.</title>
        <authorList>
            <person name="Palmer W."/>
            <person name="Jacygrad E."/>
            <person name="Sagayaradj S."/>
            <person name="Cavanaugh K."/>
            <person name="Han R."/>
            <person name="Bertier L."/>
            <person name="Beede B."/>
            <person name="Kafkas S."/>
            <person name="Golino D."/>
            <person name="Preece J."/>
            <person name="Michelmore R."/>
        </authorList>
    </citation>
    <scope>NUCLEOTIDE SEQUENCE [LARGE SCALE GENOMIC DNA]</scope>
</reference>
<name>A0ACC1APY4_9ROSI</name>
<dbReference type="EMBL" id="CM047905">
    <property type="protein sequence ID" value="KAJ0088635.1"/>
    <property type="molecule type" value="Genomic_DNA"/>
</dbReference>
<comment type="caution">
    <text evidence="1">The sequence shown here is derived from an EMBL/GenBank/DDBJ whole genome shotgun (WGS) entry which is preliminary data.</text>
</comment>
<accession>A0ACC1APY4</accession>
<dbReference type="Proteomes" id="UP001164250">
    <property type="component" value="Chromosome 9"/>
</dbReference>
<proteinExistence type="predicted"/>
<organism evidence="1 2">
    <name type="scientific">Pistacia atlantica</name>
    <dbReference type="NCBI Taxonomy" id="434234"/>
    <lineage>
        <taxon>Eukaryota</taxon>
        <taxon>Viridiplantae</taxon>
        <taxon>Streptophyta</taxon>
        <taxon>Embryophyta</taxon>
        <taxon>Tracheophyta</taxon>
        <taxon>Spermatophyta</taxon>
        <taxon>Magnoliopsida</taxon>
        <taxon>eudicotyledons</taxon>
        <taxon>Gunneridae</taxon>
        <taxon>Pentapetalae</taxon>
        <taxon>rosids</taxon>
        <taxon>malvids</taxon>
        <taxon>Sapindales</taxon>
        <taxon>Anacardiaceae</taxon>
        <taxon>Pistacia</taxon>
    </lineage>
</organism>
<sequence length="119" mass="13028">MAFSRTPLISFLLISLLFASSMARPPPPAPPPTSLPPSASKTRPGRACLLRRLHRVLLLLSCITACPSPLPSISSPPALLPRRSPSHRLKLLLQRTLPFLMICQSWIFGGWVVLAVLIM</sequence>
<gene>
    <name evidence="1" type="ORF">Patl1_32823</name>
</gene>
<evidence type="ECO:0000313" key="1">
    <source>
        <dbReference type="EMBL" id="KAJ0088635.1"/>
    </source>
</evidence>
<evidence type="ECO:0000313" key="2">
    <source>
        <dbReference type="Proteomes" id="UP001164250"/>
    </source>
</evidence>
<protein>
    <submittedName>
        <fullName evidence="1">Uncharacterized protein</fullName>
    </submittedName>
</protein>